<dbReference type="PANTHER" id="PTHR13096">
    <property type="entry name" value="MINA53 MYC INDUCED NUCLEAR ANTIGEN"/>
    <property type="match status" value="1"/>
</dbReference>
<keyword evidence="6" id="KW-1185">Reference proteome</keyword>
<accession>A0A7W7VZG3</accession>
<comment type="caution">
    <text evidence="5">The sequence shown here is derived from an EMBL/GenBank/DDBJ whole genome shotgun (WGS) entry which is preliminary data.</text>
</comment>
<protein>
    <submittedName>
        <fullName evidence="5">Ribosomal protein L16 Arg81 hydroxylase</fullName>
    </submittedName>
</protein>
<evidence type="ECO:0000313" key="5">
    <source>
        <dbReference type="EMBL" id="MBB4928767.1"/>
    </source>
</evidence>
<keyword evidence="5" id="KW-0687">Ribonucleoprotein</keyword>
<evidence type="ECO:0000256" key="2">
    <source>
        <dbReference type="ARBA" id="ARBA00022723"/>
    </source>
</evidence>
<evidence type="ECO:0000256" key="1">
    <source>
        <dbReference type="ARBA" id="ARBA00001954"/>
    </source>
</evidence>
<organism evidence="5 6">
    <name type="scientific">Kitasatospora kifunensis</name>
    <name type="common">Streptomyces kifunensis</name>
    <dbReference type="NCBI Taxonomy" id="58351"/>
    <lineage>
        <taxon>Bacteria</taxon>
        <taxon>Bacillati</taxon>
        <taxon>Actinomycetota</taxon>
        <taxon>Actinomycetes</taxon>
        <taxon>Kitasatosporales</taxon>
        <taxon>Streptomycetaceae</taxon>
        <taxon>Kitasatospora</taxon>
    </lineage>
</organism>
<comment type="cofactor">
    <cofactor evidence="1">
        <name>Fe(2+)</name>
        <dbReference type="ChEBI" id="CHEBI:29033"/>
    </cofactor>
</comment>
<dbReference type="PROSITE" id="PS51184">
    <property type="entry name" value="JMJC"/>
    <property type="match status" value="1"/>
</dbReference>
<dbReference type="GO" id="GO:0046872">
    <property type="term" value="F:metal ion binding"/>
    <property type="evidence" value="ECO:0007669"/>
    <property type="project" value="UniProtKB-KW"/>
</dbReference>
<evidence type="ECO:0000259" key="4">
    <source>
        <dbReference type="PROSITE" id="PS51184"/>
    </source>
</evidence>
<dbReference type="InterPro" id="IPR003347">
    <property type="entry name" value="JmjC_dom"/>
</dbReference>
<feature type="domain" description="JmjC" evidence="4">
    <location>
        <begin position="120"/>
        <end position="251"/>
    </location>
</feature>
<dbReference type="GO" id="GO:0032453">
    <property type="term" value="F:histone H3K4 demethylase activity"/>
    <property type="evidence" value="ECO:0007669"/>
    <property type="project" value="TreeGrafter"/>
</dbReference>
<dbReference type="InterPro" id="IPR039994">
    <property type="entry name" value="NO66-like"/>
</dbReference>
<dbReference type="Proteomes" id="UP000540506">
    <property type="component" value="Unassembled WGS sequence"/>
</dbReference>
<dbReference type="AlphaFoldDB" id="A0A7W7VZG3"/>
<dbReference type="RefSeq" id="WP_184946349.1">
    <property type="nucleotide sequence ID" value="NZ_JACHJV010000003.1"/>
</dbReference>
<evidence type="ECO:0000256" key="3">
    <source>
        <dbReference type="ARBA" id="ARBA00023004"/>
    </source>
</evidence>
<sequence length="410" mass="45423">MTILADREGVAPSVARPFPGLTELIHPVRVDAFQRDHWERRPLHIHRDQPDRYRDLLTLDDVDRMLALPGIALDSMRVVVEGKETPLSELRTAHRRNVIEAVYERYRGGSTVVLNALEQRCEPLQRLARTLGAELSARLQMNIYLTPAGNQGFAPHYDTHDVFVAQVHGSKHWRLAGQPYELPLGARPYDKSQPAPAPEREIELSPGDLLYLPRGTVHSATANEKTSVHITIGVHPVLFSDVLQRALGQLCSEDVRFRRGLPMGFASDPDRQLQAAALFAELLAAVGDRLSPQDLVEESVRRATALGAPTLRHHLTDLDLLDGVGPDTRVRRRPGLQWRLAVTEDTVRLEFHGKTVDLPARVADEVRYLAQAEGEGRSAASIPGDLDEPGRLVLVTALLREGFLTLAAAG</sequence>
<name>A0A7W7VZG3_KITKI</name>
<keyword evidence="3" id="KW-0408">Iron</keyword>
<reference evidence="5 6" key="1">
    <citation type="submission" date="2020-08" db="EMBL/GenBank/DDBJ databases">
        <title>Sequencing the genomes of 1000 actinobacteria strains.</title>
        <authorList>
            <person name="Klenk H.-P."/>
        </authorList>
    </citation>
    <scope>NUCLEOTIDE SEQUENCE [LARGE SCALE GENOMIC DNA]</scope>
    <source>
        <strain evidence="5 6">DSM 41654</strain>
    </source>
</reference>
<dbReference type="EMBL" id="JACHJV010000003">
    <property type="protein sequence ID" value="MBB4928767.1"/>
    <property type="molecule type" value="Genomic_DNA"/>
</dbReference>
<evidence type="ECO:0000313" key="6">
    <source>
        <dbReference type="Proteomes" id="UP000540506"/>
    </source>
</evidence>
<proteinExistence type="predicted"/>
<gene>
    <name evidence="5" type="ORF">FHR34_007864</name>
</gene>
<dbReference type="PANTHER" id="PTHR13096:SF9">
    <property type="entry name" value="BIFUNCTIONAL LYSINE-SPECIFIC DEMETHYLASE AND HISTIDYL-HYDROXYLASE"/>
    <property type="match status" value="1"/>
</dbReference>
<dbReference type="GO" id="GO:0005840">
    <property type="term" value="C:ribosome"/>
    <property type="evidence" value="ECO:0007669"/>
    <property type="project" value="UniProtKB-KW"/>
</dbReference>
<dbReference type="Pfam" id="PF08007">
    <property type="entry name" value="JmjC_2"/>
    <property type="match status" value="1"/>
</dbReference>
<dbReference type="Gene3D" id="2.60.120.650">
    <property type="entry name" value="Cupin"/>
    <property type="match status" value="1"/>
</dbReference>
<keyword evidence="2" id="KW-0479">Metal-binding</keyword>
<dbReference type="SUPFAM" id="SSF51197">
    <property type="entry name" value="Clavaminate synthase-like"/>
    <property type="match status" value="1"/>
</dbReference>
<dbReference type="GO" id="GO:0051864">
    <property type="term" value="F:histone H3K36 demethylase activity"/>
    <property type="evidence" value="ECO:0007669"/>
    <property type="project" value="TreeGrafter"/>
</dbReference>
<keyword evidence="5" id="KW-0689">Ribosomal protein</keyword>